<dbReference type="OrthoDB" id="5189100at2"/>
<dbReference type="InterPro" id="IPR003033">
    <property type="entry name" value="SCP2_sterol-bd_dom"/>
</dbReference>
<dbReference type="RefSeq" id="WP_094262740.1">
    <property type="nucleotide sequence ID" value="NZ_NOWF01000001.1"/>
</dbReference>
<dbReference type="Pfam" id="PF02036">
    <property type="entry name" value="SCP2"/>
    <property type="match status" value="1"/>
</dbReference>
<name>A0A235BBF4_9BACL</name>
<gene>
    <name evidence="2" type="ORF">CHM34_01115</name>
</gene>
<dbReference type="Proteomes" id="UP000215459">
    <property type="component" value="Unassembled WGS sequence"/>
</dbReference>
<proteinExistence type="predicted"/>
<dbReference type="EMBL" id="NOWF01000001">
    <property type="protein sequence ID" value="OYD09640.1"/>
    <property type="molecule type" value="Genomic_DNA"/>
</dbReference>
<sequence>MAFEPFTAEWAREYKEKLNQNEQYRQAAQTWEGPIVFMVEKDPSVGLEEDRWIFLDLWHGECRDARASSEEDLESAPTVISGDTQTWKQLFDGQLEPISTLMRGRLRLVKGNMAELSGYVLAAQQLMKTAMEVDTELPEGL</sequence>
<keyword evidence="3" id="KW-1185">Reference proteome</keyword>
<dbReference type="InterPro" id="IPR036527">
    <property type="entry name" value="SCP2_sterol-bd_dom_sf"/>
</dbReference>
<accession>A0A235BBF4</accession>
<dbReference type="AlphaFoldDB" id="A0A235BBF4"/>
<organism evidence="2 3">
    <name type="scientific">Paludifilum halophilum</name>
    <dbReference type="NCBI Taxonomy" id="1642702"/>
    <lineage>
        <taxon>Bacteria</taxon>
        <taxon>Bacillati</taxon>
        <taxon>Bacillota</taxon>
        <taxon>Bacilli</taxon>
        <taxon>Bacillales</taxon>
        <taxon>Thermoactinomycetaceae</taxon>
        <taxon>Paludifilum</taxon>
    </lineage>
</organism>
<comment type="caution">
    <text evidence="2">The sequence shown here is derived from an EMBL/GenBank/DDBJ whole genome shotgun (WGS) entry which is preliminary data.</text>
</comment>
<evidence type="ECO:0000313" key="2">
    <source>
        <dbReference type="EMBL" id="OYD09640.1"/>
    </source>
</evidence>
<protein>
    <submittedName>
        <fullName evidence="2">Fis family transcriptional regulator</fullName>
    </submittedName>
</protein>
<feature type="domain" description="SCP2" evidence="1">
    <location>
        <begin position="19"/>
        <end position="114"/>
    </location>
</feature>
<reference evidence="2 3" key="1">
    <citation type="submission" date="2017-07" db="EMBL/GenBank/DDBJ databases">
        <title>The genome sequence of Paludifilum halophilum highlights mechanisms for microbial adaptation to high salt environemnts.</title>
        <authorList>
            <person name="Belbahri L."/>
        </authorList>
    </citation>
    <scope>NUCLEOTIDE SEQUENCE [LARGE SCALE GENOMIC DNA]</scope>
    <source>
        <strain evidence="2 3">DSM 102817</strain>
    </source>
</reference>
<dbReference type="Gene3D" id="3.30.1050.10">
    <property type="entry name" value="SCP2 sterol-binding domain"/>
    <property type="match status" value="1"/>
</dbReference>
<evidence type="ECO:0000259" key="1">
    <source>
        <dbReference type="Pfam" id="PF02036"/>
    </source>
</evidence>
<dbReference type="SUPFAM" id="SSF55718">
    <property type="entry name" value="SCP-like"/>
    <property type="match status" value="1"/>
</dbReference>
<evidence type="ECO:0000313" key="3">
    <source>
        <dbReference type="Proteomes" id="UP000215459"/>
    </source>
</evidence>